<dbReference type="Pfam" id="PF03140">
    <property type="entry name" value="DUF247"/>
    <property type="match status" value="2"/>
</dbReference>
<protein>
    <submittedName>
        <fullName evidence="2">Uncharacterized protein</fullName>
    </submittedName>
</protein>
<dbReference type="OrthoDB" id="1849062at2759"/>
<proteinExistence type="predicted"/>
<keyword evidence="1" id="KW-0472">Membrane</keyword>
<dbReference type="EMBL" id="RWGY01000026">
    <property type="protein sequence ID" value="TVU22671.1"/>
    <property type="molecule type" value="Genomic_DNA"/>
</dbReference>
<sequence length="452" mass="51510">MVKYEAATHCNPIEKEAQAFEIDSDNMEVIIHNPIHVFEEAAQEVEINADLMRMKIHKYPASMRDLDKRYREPNIVAIGPHHHGKDHLRHAEKMKHAAAYHCITESGHSVQEIYDDVVSVADYARALYDTDVVADPLGPIGLWVTDRYLSGTRRPIGTYRAISAPDIDYSEMDSSLVSYFDSNDDAIYHDIMLLDNQLPWLVVEAVMRFRPVNMKHFIACLRDCLQEVSVKDDEFELDANFQPPHLLGLLRFYIVGRSKNKLEKDPSLYLTVSPSELAEVGISLKANEKIDLTDMCIKKRGPFFADLCMPPLQLDARPSWLINMAALEICMSSDFLEEEDEYSTVCSYLNLLTMLVHREADVYDLRKKGLLKGGGGFTDQEALAFFSSLRSLRHGSSYIRTIVDIQDYMRKRPTRTKVHAFIYRNIKIITTFFSALVALIGILGTLKSLKVP</sequence>
<evidence type="ECO:0000313" key="3">
    <source>
        <dbReference type="Proteomes" id="UP000324897"/>
    </source>
</evidence>
<organism evidence="2 3">
    <name type="scientific">Eragrostis curvula</name>
    <name type="common">weeping love grass</name>
    <dbReference type="NCBI Taxonomy" id="38414"/>
    <lineage>
        <taxon>Eukaryota</taxon>
        <taxon>Viridiplantae</taxon>
        <taxon>Streptophyta</taxon>
        <taxon>Embryophyta</taxon>
        <taxon>Tracheophyta</taxon>
        <taxon>Spermatophyta</taxon>
        <taxon>Magnoliopsida</taxon>
        <taxon>Liliopsida</taxon>
        <taxon>Poales</taxon>
        <taxon>Poaceae</taxon>
        <taxon>PACMAD clade</taxon>
        <taxon>Chloridoideae</taxon>
        <taxon>Eragrostideae</taxon>
        <taxon>Eragrostidinae</taxon>
        <taxon>Eragrostis</taxon>
    </lineage>
</organism>
<evidence type="ECO:0000313" key="2">
    <source>
        <dbReference type="EMBL" id="TVU22671.1"/>
    </source>
</evidence>
<dbReference type="InterPro" id="IPR004158">
    <property type="entry name" value="DUF247_pln"/>
</dbReference>
<reference evidence="2 3" key="1">
    <citation type="journal article" date="2019" name="Sci. Rep.">
        <title>A high-quality genome of Eragrostis curvula grass provides insights into Poaceae evolution and supports new strategies to enhance forage quality.</title>
        <authorList>
            <person name="Carballo J."/>
            <person name="Santos B.A.C.M."/>
            <person name="Zappacosta D."/>
            <person name="Garbus I."/>
            <person name="Selva J.P."/>
            <person name="Gallo C.A."/>
            <person name="Diaz A."/>
            <person name="Albertini E."/>
            <person name="Caccamo M."/>
            <person name="Echenique V."/>
        </authorList>
    </citation>
    <scope>NUCLEOTIDE SEQUENCE [LARGE SCALE GENOMIC DNA]</scope>
    <source>
        <strain evidence="3">cv. Victoria</strain>
        <tissue evidence="2">Leaf</tissue>
    </source>
</reference>
<dbReference type="Gramene" id="TVU22671">
    <property type="protein sequence ID" value="TVU22671"/>
    <property type="gene ID" value="EJB05_32386"/>
</dbReference>
<feature type="non-terminal residue" evidence="2">
    <location>
        <position position="1"/>
    </location>
</feature>
<keyword evidence="1" id="KW-0812">Transmembrane</keyword>
<gene>
    <name evidence="2" type="ORF">EJB05_32386</name>
</gene>
<keyword evidence="1" id="KW-1133">Transmembrane helix</keyword>
<dbReference type="AlphaFoldDB" id="A0A5J9UHE5"/>
<name>A0A5J9UHE5_9POAL</name>
<dbReference type="PANTHER" id="PTHR31549:SF32">
    <property type="match status" value="1"/>
</dbReference>
<dbReference type="PANTHER" id="PTHR31549">
    <property type="entry name" value="PROTEIN, PUTATIVE (DUF247)-RELATED-RELATED"/>
    <property type="match status" value="1"/>
</dbReference>
<feature type="transmembrane region" description="Helical" evidence="1">
    <location>
        <begin position="428"/>
        <end position="446"/>
    </location>
</feature>
<evidence type="ECO:0000256" key="1">
    <source>
        <dbReference type="SAM" id="Phobius"/>
    </source>
</evidence>
<keyword evidence="3" id="KW-1185">Reference proteome</keyword>
<comment type="caution">
    <text evidence="2">The sequence shown here is derived from an EMBL/GenBank/DDBJ whole genome shotgun (WGS) entry which is preliminary data.</text>
</comment>
<dbReference type="Proteomes" id="UP000324897">
    <property type="component" value="Unassembled WGS sequence"/>
</dbReference>
<accession>A0A5J9UHE5</accession>